<name>A0A165P9Q3_9AGAM</name>
<keyword evidence="4" id="KW-1185">Reference proteome</keyword>
<dbReference type="STRING" id="1314782.A0A165P9Q3"/>
<proteinExistence type="predicted"/>
<dbReference type="Pfam" id="PF00248">
    <property type="entry name" value="Aldo_ket_red"/>
    <property type="match status" value="1"/>
</dbReference>
<gene>
    <name evidence="3" type="ORF">NEOLEDRAFT_1140438</name>
</gene>
<dbReference type="CDD" id="cd19077">
    <property type="entry name" value="AKR_AKR8A1-2"/>
    <property type="match status" value="1"/>
</dbReference>
<dbReference type="GO" id="GO:0005737">
    <property type="term" value="C:cytoplasm"/>
    <property type="evidence" value="ECO:0007669"/>
    <property type="project" value="TreeGrafter"/>
</dbReference>
<dbReference type="EMBL" id="KV425616">
    <property type="protein sequence ID" value="KZT20723.1"/>
    <property type="molecule type" value="Genomic_DNA"/>
</dbReference>
<dbReference type="InterPro" id="IPR023210">
    <property type="entry name" value="NADP_OxRdtase_dom"/>
</dbReference>
<sequence>MRLGGTASNVTVGKIGHGLMMMTWKDTTNEHDEECFAAIKAGVDALPEGAKMFINSGEFYGPNLSTANLEMLARFFTKYPDYADRTFLSVKGGLKYRSFEPDASPKNLRRSIDNINSALRGTKRVDLFQSARVDHRVPIENAIASMKALIDEGKFDHIGMSECRAETLRRGNAVYPITAVEIEVSPWSYEEETKKVIETAQELNISVAAYSPLGRGLLAGRWTSPDDLPAEDRRRNFSRFKPENFEHNKHIVQALKTLADKKGITSAQLCIAWVAQLEPCMLPIPGSSNKSRTLENVAAAKVELSTEEIEAVKQVLVQHPVQGGRYWDVSDAELHLWG</sequence>
<reference evidence="3 4" key="1">
    <citation type="journal article" date="2016" name="Mol. Biol. Evol.">
        <title>Comparative Genomics of Early-Diverging Mushroom-Forming Fungi Provides Insights into the Origins of Lignocellulose Decay Capabilities.</title>
        <authorList>
            <person name="Nagy L.G."/>
            <person name="Riley R."/>
            <person name="Tritt A."/>
            <person name="Adam C."/>
            <person name="Daum C."/>
            <person name="Floudas D."/>
            <person name="Sun H."/>
            <person name="Yadav J.S."/>
            <person name="Pangilinan J."/>
            <person name="Larsson K.H."/>
            <person name="Matsuura K."/>
            <person name="Barry K."/>
            <person name="Labutti K."/>
            <person name="Kuo R."/>
            <person name="Ohm R.A."/>
            <person name="Bhattacharya S.S."/>
            <person name="Shirouzu T."/>
            <person name="Yoshinaga Y."/>
            <person name="Martin F.M."/>
            <person name="Grigoriev I.V."/>
            <person name="Hibbett D.S."/>
        </authorList>
    </citation>
    <scope>NUCLEOTIDE SEQUENCE [LARGE SCALE GENOMIC DNA]</scope>
    <source>
        <strain evidence="3 4">HHB14362 ss-1</strain>
    </source>
</reference>
<dbReference type="InterPro" id="IPR036812">
    <property type="entry name" value="NAD(P)_OxRdtase_dom_sf"/>
</dbReference>
<evidence type="ECO:0000256" key="1">
    <source>
        <dbReference type="ARBA" id="ARBA00023002"/>
    </source>
</evidence>
<dbReference type="GO" id="GO:0016491">
    <property type="term" value="F:oxidoreductase activity"/>
    <property type="evidence" value="ECO:0007669"/>
    <property type="project" value="UniProtKB-KW"/>
</dbReference>
<dbReference type="InterPro" id="IPR050791">
    <property type="entry name" value="Aldo-Keto_reductase"/>
</dbReference>
<evidence type="ECO:0000259" key="2">
    <source>
        <dbReference type="Pfam" id="PF00248"/>
    </source>
</evidence>
<evidence type="ECO:0000313" key="3">
    <source>
        <dbReference type="EMBL" id="KZT20723.1"/>
    </source>
</evidence>
<dbReference type="PANTHER" id="PTHR43625">
    <property type="entry name" value="AFLATOXIN B1 ALDEHYDE REDUCTASE"/>
    <property type="match status" value="1"/>
</dbReference>
<dbReference type="Proteomes" id="UP000076761">
    <property type="component" value="Unassembled WGS sequence"/>
</dbReference>
<dbReference type="InParanoid" id="A0A165P9Q3"/>
<dbReference type="FunCoup" id="A0A165P9Q3">
    <property type="interactions" value="297"/>
</dbReference>
<dbReference type="PANTHER" id="PTHR43625:SF78">
    <property type="entry name" value="PYRIDOXAL REDUCTASE-RELATED"/>
    <property type="match status" value="1"/>
</dbReference>
<dbReference type="Gene3D" id="3.20.20.100">
    <property type="entry name" value="NADP-dependent oxidoreductase domain"/>
    <property type="match status" value="1"/>
</dbReference>
<organism evidence="3 4">
    <name type="scientific">Neolentinus lepideus HHB14362 ss-1</name>
    <dbReference type="NCBI Taxonomy" id="1314782"/>
    <lineage>
        <taxon>Eukaryota</taxon>
        <taxon>Fungi</taxon>
        <taxon>Dikarya</taxon>
        <taxon>Basidiomycota</taxon>
        <taxon>Agaricomycotina</taxon>
        <taxon>Agaricomycetes</taxon>
        <taxon>Gloeophyllales</taxon>
        <taxon>Gloeophyllaceae</taxon>
        <taxon>Neolentinus</taxon>
    </lineage>
</organism>
<keyword evidence="1" id="KW-0560">Oxidoreductase</keyword>
<dbReference type="OrthoDB" id="37537at2759"/>
<dbReference type="AlphaFoldDB" id="A0A165P9Q3"/>
<feature type="domain" description="NADP-dependent oxidoreductase" evidence="2">
    <location>
        <begin position="14"/>
        <end position="315"/>
    </location>
</feature>
<accession>A0A165P9Q3</accession>
<protein>
    <submittedName>
        <fullName evidence="3">Aldo/keto reductase</fullName>
    </submittedName>
</protein>
<evidence type="ECO:0000313" key="4">
    <source>
        <dbReference type="Proteomes" id="UP000076761"/>
    </source>
</evidence>
<dbReference type="SUPFAM" id="SSF51430">
    <property type="entry name" value="NAD(P)-linked oxidoreductase"/>
    <property type="match status" value="1"/>
</dbReference>